<dbReference type="AlphaFoldDB" id="A0AAD4L539"/>
<dbReference type="Proteomes" id="UP001201163">
    <property type="component" value="Unassembled WGS sequence"/>
</dbReference>
<evidence type="ECO:0000313" key="2">
    <source>
        <dbReference type="Proteomes" id="UP001201163"/>
    </source>
</evidence>
<gene>
    <name evidence="1" type="ORF">EDB92DRAFT_1821511</name>
</gene>
<protein>
    <recommendedName>
        <fullName evidence="3">Reverse transcriptase zinc-binding domain-containing protein</fullName>
    </recommendedName>
</protein>
<comment type="caution">
    <text evidence="1">The sequence shown here is derived from an EMBL/GenBank/DDBJ whole genome shotgun (WGS) entry which is preliminary data.</text>
</comment>
<proteinExistence type="predicted"/>
<dbReference type="EMBL" id="JAKELL010000221">
    <property type="protein sequence ID" value="KAH8978485.1"/>
    <property type="molecule type" value="Genomic_DNA"/>
</dbReference>
<name>A0AAD4L539_9AGAM</name>
<organism evidence="1 2">
    <name type="scientific">Lactarius akahatsu</name>
    <dbReference type="NCBI Taxonomy" id="416441"/>
    <lineage>
        <taxon>Eukaryota</taxon>
        <taxon>Fungi</taxon>
        <taxon>Dikarya</taxon>
        <taxon>Basidiomycota</taxon>
        <taxon>Agaricomycotina</taxon>
        <taxon>Agaricomycetes</taxon>
        <taxon>Russulales</taxon>
        <taxon>Russulaceae</taxon>
        <taxon>Lactarius</taxon>
    </lineage>
</organism>
<keyword evidence="2" id="KW-1185">Reference proteome</keyword>
<sequence length="207" mass="24461">MHGTFMIGEFWTNIQEYEYRKWCAVCHEVETMEHILTDCPTESVRLIWDLARETWPHSQDDWPQVDFGTILGCGSLAITPPENRDWQNQAERNRPNLSGPNRLLHILISESAYLIWVLRCERSIQLKTHSVQEIRNRWLRAINERLTNDKIIATRIKRNGAMMMSVDSTWKAALSREWELPPNWMTDSEVLVGRRARNVRSRDEHVH</sequence>
<evidence type="ECO:0000313" key="1">
    <source>
        <dbReference type="EMBL" id="KAH8978485.1"/>
    </source>
</evidence>
<accession>A0AAD4L539</accession>
<evidence type="ECO:0008006" key="3">
    <source>
        <dbReference type="Google" id="ProtNLM"/>
    </source>
</evidence>
<reference evidence="1" key="1">
    <citation type="submission" date="2022-01" db="EMBL/GenBank/DDBJ databases">
        <title>Comparative genomics reveals a dynamic genome evolution in the ectomycorrhizal milk-cap (Lactarius) mushrooms.</title>
        <authorList>
            <consortium name="DOE Joint Genome Institute"/>
            <person name="Lebreton A."/>
            <person name="Tang N."/>
            <person name="Kuo A."/>
            <person name="LaButti K."/>
            <person name="Drula E."/>
            <person name="Barry K."/>
            <person name="Clum A."/>
            <person name="Lipzen A."/>
            <person name="Mousain D."/>
            <person name="Ng V."/>
            <person name="Wang R."/>
            <person name="Wang X."/>
            <person name="Dai Y."/>
            <person name="Henrissat B."/>
            <person name="Grigoriev I.V."/>
            <person name="Guerin-Laguette A."/>
            <person name="Yu F."/>
            <person name="Martin F.M."/>
        </authorList>
    </citation>
    <scope>NUCLEOTIDE SEQUENCE</scope>
    <source>
        <strain evidence="1">QP</strain>
    </source>
</reference>